<dbReference type="Proteomes" id="UP000198815">
    <property type="component" value="Unassembled WGS sequence"/>
</dbReference>
<dbReference type="EMBL" id="FOGZ01000005">
    <property type="protein sequence ID" value="SER66986.1"/>
    <property type="molecule type" value="Genomic_DNA"/>
</dbReference>
<dbReference type="AlphaFoldDB" id="A0A1H9R2M3"/>
<accession>A0A1H9R2M3</accession>
<organism evidence="1 2">
    <name type="scientific">Propionibacterium cyclohexanicum</name>
    <dbReference type="NCBI Taxonomy" id="64702"/>
    <lineage>
        <taxon>Bacteria</taxon>
        <taxon>Bacillati</taxon>
        <taxon>Actinomycetota</taxon>
        <taxon>Actinomycetes</taxon>
        <taxon>Propionibacteriales</taxon>
        <taxon>Propionibacteriaceae</taxon>
        <taxon>Propionibacterium</taxon>
    </lineage>
</organism>
<sequence length="63" mass="7345">MKKAVILTFAPQVMRARFIFWKCYPGDFSVVAVDQRLRLRDWVDQSIYQTAGFLKAFVMPCPS</sequence>
<gene>
    <name evidence="1" type="ORF">SAMN05443377_10596</name>
</gene>
<protein>
    <submittedName>
        <fullName evidence="1">Uncharacterized protein</fullName>
    </submittedName>
</protein>
<evidence type="ECO:0000313" key="2">
    <source>
        <dbReference type="Proteomes" id="UP000198815"/>
    </source>
</evidence>
<keyword evidence="2" id="KW-1185">Reference proteome</keyword>
<name>A0A1H9R2M3_9ACTN</name>
<evidence type="ECO:0000313" key="1">
    <source>
        <dbReference type="EMBL" id="SER66986.1"/>
    </source>
</evidence>
<dbReference type="STRING" id="64702.SAMN05443377_10596"/>
<proteinExistence type="predicted"/>
<reference evidence="1 2" key="1">
    <citation type="submission" date="2016-10" db="EMBL/GenBank/DDBJ databases">
        <authorList>
            <person name="de Groot N.N."/>
        </authorList>
    </citation>
    <scope>NUCLEOTIDE SEQUENCE [LARGE SCALE GENOMIC DNA]</scope>
    <source>
        <strain evidence="1 2">DSM 16859</strain>
    </source>
</reference>